<dbReference type="Pfam" id="PF02995">
    <property type="entry name" value="DUF229"/>
    <property type="match status" value="1"/>
</dbReference>
<dbReference type="EMBL" id="BQFW01000001">
    <property type="protein sequence ID" value="GJJ67935.1"/>
    <property type="molecule type" value="Genomic_DNA"/>
</dbReference>
<dbReference type="InterPro" id="IPR004245">
    <property type="entry name" value="DUF229"/>
</dbReference>
<proteinExistence type="predicted"/>
<dbReference type="InterPro" id="IPR017850">
    <property type="entry name" value="Alkaline_phosphatase_core_sf"/>
</dbReference>
<comment type="caution">
    <text evidence="2">The sequence shown here is derived from an EMBL/GenBank/DDBJ whole genome shotgun (WGS) entry which is preliminary data.</text>
</comment>
<keyword evidence="3" id="KW-1185">Reference proteome</keyword>
<dbReference type="AlphaFoldDB" id="A0A9P3H0B8"/>
<dbReference type="SUPFAM" id="SSF53649">
    <property type="entry name" value="Alkaline phosphatase-like"/>
    <property type="match status" value="1"/>
</dbReference>
<evidence type="ECO:0000256" key="1">
    <source>
        <dbReference type="SAM" id="MobiDB-lite"/>
    </source>
</evidence>
<feature type="compositionally biased region" description="Low complexity" evidence="1">
    <location>
        <begin position="20"/>
        <end position="31"/>
    </location>
</feature>
<feature type="region of interest" description="Disordered" evidence="1">
    <location>
        <begin position="783"/>
        <end position="806"/>
    </location>
</feature>
<sequence length="926" mass="103799">MPGIYSSLGQGDDQLDDDIQLGPTGQPSSSQDQHHHSSVMASNAAVDVDTLDQNLHPSPYRDWRPALGNNDDDDDDDDDDDNGLYLHSRSVKDFRVTFGDDLIRTHDEDNSDEEDDIDMEDMDDFAPLASTKRAYIYPSSLNGKGPASRLSHPCRILATVFGTAMVVSVAFALLSLLHLNSNDSLDSEKEQAGNNNTETGPDNRFLKPPAGISVDDFKLSDFQLPPWDWDIDSFTPINITNGRKFTTIHWRNGEQYMGVDCPGQPRYRYHFESFAKNEFKEYTTVSHGIEDLLPLGNERYAFVLCPPGQNNANLVFREFDVPDDDEDVSPPHVEGTKEAPQPLLDDVVMLLVDAISRAKFMIEMKTVMETLRAINSSSETTHGGSGHRVFDFEHYNVLGQNSPPNKAYIYSGQSIENMSHGPKHWVWDVYEEQGFKTAHTDGECGGEQGIRDYTTGAITSEYSRLNGRIPAQYQMPQQAWCQNHDMHVVADIWGQSCTLPPKVDYDTALMGGMRWNTPYCAGRMAIHEHIMENLEGWLASTKGSRRFATYSFMDAHSPDHHHISFDQRLSNFIRNLLVGQDGRPPLLSPKSTLVIMADHGLHYGRETYTFPGFIHHKIPPLFVALPNQLLKDRPHLLESMEQNQNRIISHLDLHQTFLHLAYGDMPVDGQDADDTAYAKFMSGFIADGTFRYMFHPHAPNQTSYAQTYGRSLLLPIAEDRSCHTAGIPHDYCAFQPFLDLDPGKKVDAVFLRGTLVLLAQRMNNLTRLHHVDDVCIPSSTTLEAAPGHLSPNRENLLEEPSPTSSFDDIGTEDLVMESAYASASPANFHPAAPEPGTSDQKEESRVFYFMVRDRHRPNRKYSVTMREDELIRGLADSVTIQQMSAYSAAWQPCARKISQGGRAVGKWQDVVKHFCVCSAPPTQAAA</sequence>
<reference evidence="2" key="1">
    <citation type="submission" date="2021-11" db="EMBL/GenBank/DDBJ databases">
        <authorList>
            <person name="Herlambang A."/>
            <person name="Guo Y."/>
            <person name="Takashima Y."/>
            <person name="Nishizawa T."/>
        </authorList>
    </citation>
    <scope>NUCLEOTIDE SEQUENCE</scope>
    <source>
        <strain evidence="2">E1425</strain>
    </source>
</reference>
<accession>A0A9P3H0B8</accession>
<gene>
    <name evidence="2" type="ORF">EMPS_00281</name>
</gene>
<dbReference type="GO" id="GO:0005615">
    <property type="term" value="C:extracellular space"/>
    <property type="evidence" value="ECO:0007669"/>
    <property type="project" value="TreeGrafter"/>
</dbReference>
<evidence type="ECO:0000313" key="3">
    <source>
        <dbReference type="Proteomes" id="UP000827284"/>
    </source>
</evidence>
<reference evidence="2" key="2">
    <citation type="journal article" date="2022" name="Microbiol. Resour. Announc.">
        <title>Whole-Genome Sequence of Entomortierella parvispora E1425, a Mucoromycotan Fungus Associated with Burkholderiaceae-Related Endosymbiotic Bacteria.</title>
        <authorList>
            <person name="Herlambang A."/>
            <person name="Guo Y."/>
            <person name="Takashima Y."/>
            <person name="Narisawa K."/>
            <person name="Ohta H."/>
            <person name="Nishizawa T."/>
        </authorList>
    </citation>
    <scope>NUCLEOTIDE SEQUENCE</scope>
    <source>
        <strain evidence="2">E1425</strain>
    </source>
</reference>
<evidence type="ECO:0000313" key="2">
    <source>
        <dbReference type="EMBL" id="GJJ67935.1"/>
    </source>
</evidence>
<organism evidence="2 3">
    <name type="scientific">Entomortierella parvispora</name>
    <dbReference type="NCBI Taxonomy" id="205924"/>
    <lineage>
        <taxon>Eukaryota</taxon>
        <taxon>Fungi</taxon>
        <taxon>Fungi incertae sedis</taxon>
        <taxon>Mucoromycota</taxon>
        <taxon>Mortierellomycotina</taxon>
        <taxon>Mortierellomycetes</taxon>
        <taxon>Mortierellales</taxon>
        <taxon>Mortierellaceae</taxon>
        <taxon>Entomortierella</taxon>
    </lineage>
</organism>
<dbReference type="Gene3D" id="3.40.720.10">
    <property type="entry name" value="Alkaline Phosphatase, subunit A"/>
    <property type="match status" value="1"/>
</dbReference>
<feature type="region of interest" description="Disordered" evidence="1">
    <location>
        <begin position="1"/>
        <end position="85"/>
    </location>
</feature>
<dbReference type="Proteomes" id="UP000827284">
    <property type="component" value="Unassembled WGS sequence"/>
</dbReference>
<dbReference type="OrthoDB" id="413313at2759"/>
<dbReference type="PANTHER" id="PTHR10974:SF1">
    <property type="entry name" value="FI08016P-RELATED"/>
    <property type="match status" value="1"/>
</dbReference>
<protein>
    <submittedName>
        <fullName evidence="2">Uncharacterized protein</fullName>
    </submittedName>
</protein>
<name>A0A9P3H0B8_9FUNG</name>
<feature type="compositionally biased region" description="Acidic residues" evidence="1">
    <location>
        <begin position="70"/>
        <end position="82"/>
    </location>
</feature>
<dbReference type="PANTHER" id="PTHR10974">
    <property type="entry name" value="FI08016P-RELATED"/>
    <property type="match status" value="1"/>
</dbReference>
<feature type="region of interest" description="Disordered" evidence="1">
    <location>
        <begin position="185"/>
        <end position="205"/>
    </location>
</feature>